<evidence type="ECO:0000256" key="2">
    <source>
        <dbReference type="ARBA" id="ARBA00005371"/>
    </source>
</evidence>
<feature type="region of interest" description="Disordered" evidence="6">
    <location>
        <begin position="1"/>
        <end position="23"/>
    </location>
</feature>
<dbReference type="InterPro" id="IPR049481">
    <property type="entry name" value="SMN_G2-BD"/>
</dbReference>
<evidence type="ECO:0000256" key="1">
    <source>
        <dbReference type="ARBA" id="ARBA00004123"/>
    </source>
</evidence>
<evidence type="ECO:0000256" key="5">
    <source>
        <dbReference type="ARBA" id="ARBA00023242"/>
    </source>
</evidence>
<dbReference type="Proteomes" id="UP000054302">
    <property type="component" value="Unassembled WGS sequence"/>
</dbReference>
<keyword evidence="5" id="KW-0539">Nucleus</keyword>
<protein>
    <recommendedName>
        <fullName evidence="7">Survival Motor Neuron Gemin2-binding domain-containing protein</fullName>
    </recommendedName>
</protein>
<keyword evidence="3" id="KW-0507">mRNA processing</keyword>
<evidence type="ECO:0000313" key="9">
    <source>
        <dbReference type="Proteomes" id="UP000054302"/>
    </source>
</evidence>
<feature type="compositionally biased region" description="Low complexity" evidence="6">
    <location>
        <begin position="145"/>
        <end position="159"/>
    </location>
</feature>
<comment type="similarity">
    <text evidence="2">Belongs to the SMN family.</text>
</comment>
<comment type="subcellular location">
    <subcellularLocation>
        <location evidence="1">Nucleus</location>
    </subcellularLocation>
</comment>
<dbReference type="GeneID" id="27325875"/>
<feature type="domain" description="Survival Motor Neuron Gemin2-binding" evidence="7">
    <location>
        <begin position="29"/>
        <end position="50"/>
    </location>
</feature>
<dbReference type="AlphaFoldDB" id="A0A0D1ZNG5"/>
<evidence type="ECO:0000256" key="3">
    <source>
        <dbReference type="ARBA" id="ARBA00022664"/>
    </source>
</evidence>
<dbReference type="OrthoDB" id="197400at2759"/>
<dbReference type="PANTHER" id="PTHR39267:SF1">
    <property type="entry name" value="SURVIVAL MOTOR NEURON PROTEIN"/>
    <property type="match status" value="1"/>
</dbReference>
<dbReference type="VEuPathDB" id="FungiDB:PV10_08030"/>
<dbReference type="GO" id="GO:0006397">
    <property type="term" value="P:mRNA processing"/>
    <property type="evidence" value="ECO:0007669"/>
    <property type="project" value="UniProtKB-KW"/>
</dbReference>
<evidence type="ECO:0000256" key="4">
    <source>
        <dbReference type="ARBA" id="ARBA00023187"/>
    </source>
</evidence>
<dbReference type="GO" id="GO:0005634">
    <property type="term" value="C:nucleus"/>
    <property type="evidence" value="ECO:0007669"/>
    <property type="project" value="UniProtKB-SubCell"/>
</dbReference>
<gene>
    <name evidence="8" type="ORF">PV10_08030</name>
</gene>
<sequence length="209" mass="22457">MARTKKSKPGANSSAGMASNSTVESGIHAQAEIWDDSALLRSWDDAVKEYEYYHSIHARGEDVEKILREAEAGETDVDLTSQDVSMDPSGWEEVKGDAALPRSDANLDDGTHLAQQETVGVNQEASAHSQDDNGAFATTTKAGETVPSTSNVTSTGSNNLIGPQIPLPSNNTAADSSTSQDQTLENIKMAYYWAGYYSGLHDGQRQCQR</sequence>
<accession>A0A0D1ZNG5</accession>
<evidence type="ECO:0000313" key="8">
    <source>
        <dbReference type="EMBL" id="KIV88338.1"/>
    </source>
</evidence>
<keyword evidence="9" id="KW-1185">Reference proteome</keyword>
<proteinExistence type="inferred from homology"/>
<dbReference type="EMBL" id="KN847525">
    <property type="protein sequence ID" value="KIV88338.1"/>
    <property type="molecule type" value="Genomic_DNA"/>
</dbReference>
<dbReference type="GO" id="GO:0008380">
    <property type="term" value="P:RNA splicing"/>
    <property type="evidence" value="ECO:0007669"/>
    <property type="project" value="UniProtKB-KW"/>
</dbReference>
<dbReference type="CDD" id="cd22852">
    <property type="entry name" value="SMN_C"/>
    <property type="match status" value="1"/>
</dbReference>
<dbReference type="RefSeq" id="XP_016219912.1">
    <property type="nucleotide sequence ID" value="XM_016373001.1"/>
</dbReference>
<evidence type="ECO:0000256" key="6">
    <source>
        <dbReference type="SAM" id="MobiDB-lite"/>
    </source>
</evidence>
<dbReference type="Pfam" id="PF20636">
    <property type="entry name" value="SMN_G2-BD"/>
    <property type="match status" value="1"/>
</dbReference>
<dbReference type="HOGENOM" id="CLU_093937_1_0_1"/>
<feature type="region of interest" description="Disordered" evidence="6">
    <location>
        <begin position="74"/>
        <end position="95"/>
    </location>
</feature>
<dbReference type="InterPro" id="IPR047313">
    <property type="entry name" value="SMN_C"/>
</dbReference>
<feature type="region of interest" description="Disordered" evidence="6">
    <location>
        <begin position="140"/>
        <end position="181"/>
    </location>
</feature>
<evidence type="ECO:0000259" key="7">
    <source>
        <dbReference type="Pfam" id="PF20636"/>
    </source>
</evidence>
<feature type="compositionally biased region" description="Polar residues" evidence="6">
    <location>
        <begin position="167"/>
        <end position="181"/>
    </location>
</feature>
<dbReference type="OMA" id="VWMTIDE"/>
<keyword evidence="4" id="KW-0508">mRNA splicing</keyword>
<dbReference type="STRING" id="212818.A0A0D1ZNG5"/>
<dbReference type="CDD" id="cd22851">
    <property type="entry name" value="SMN_N"/>
    <property type="match status" value="1"/>
</dbReference>
<dbReference type="InterPro" id="IPR040424">
    <property type="entry name" value="Smn1"/>
</dbReference>
<dbReference type="PANTHER" id="PTHR39267">
    <property type="entry name" value="SURVIVAL MOTOR NEURON-LIKE PROTEIN 1"/>
    <property type="match status" value="1"/>
</dbReference>
<feature type="compositionally biased region" description="Low complexity" evidence="6">
    <location>
        <begin position="10"/>
        <end position="21"/>
    </location>
</feature>
<organism evidence="8 9">
    <name type="scientific">Exophiala mesophila</name>
    <name type="common">Black yeast-like fungus</name>
    <dbReference type="NCBI Taxonomy" id="212818"/>
    <lineage>
        <taxon>Eukaryota</taxon>
        <taxon>Fungi</taxon>
        <taxon>Dikarya</taxon>
        <taxon>Ascomycota</taxon>
        <taxon>Pezizomycotina</taxon>
        <taxon>Eurotiomycetes</taxon>
        <taxon>Chaetothyriomycetidae</taxon>
        <taxon>Chaetothyriales</taxon>
        <taxon>Herpotrichiellaceae</taxon>
        <taxon>Exophiala</taxon>
    </lineage>
</organism>
<name>A0A0D1ZNG5_EXOME</name>
<reference evidence="8 9" key="1">
    <citation type="submission" date="2015-01" db="EMBL/GenBank/DDBJ databases">
        <title>The Genome Sequence of Exophiala mesophila CBS40295.</title>
        <authorList>
            <consortium name="The Broad Institute Genomics Platform"/>
            <person name="Cuomo C."/>
            <person name="de Hoog S."/>
            <person name="Gorbushina A."/>
            <person name="Stielow B."/>
            <person name="Teixiera M."/>
            <person name="Abouelleil A."/>
            <person name="Chapman S.B."/>
            <person name="Priest M."/>
            <person name="Young S.K."/>
            <person name="Wortman J."/>
            <person name="Nusbaum C."/>
            <person name="Birren B."/>
        </authorList>
    </citation>
    <scope>NUCLEOTIDE SEQUENCE [LARGE SCALE GENOMIC DNA]</scope>
    <source>
        <strain evidence="8 9">CBS 40295</strain>
    </source>
</reference>